<evidence type="ECO:0000256" key="1">
    <source>
        <dbReference type="SAM" id="Phobius"/>
    </source>
</evidence>
<organism evidence="2 3">
    <name type="scientific">Vibrio vulnificus</name>
    <dbReference type="NCBI Taxonomy" id="672"/>
    <lineage>
        <taxon>Bacteria</taxon>
        <taxon>Pseudomonadati</taxon>
        <taxon>Pseudomonadota</taxon>
        <taxon>Gammaproteobacteria</taxon>
        <taxon>Vibrionales</taxon>
        <taxon>Vibrionaceae</taxon>
        <taxon>Vibrio</taxon>
    </lineage>
</organism>
<keyword evidence="3" id="KW-1185">Reference proteome</keyword>
<reference evidence="2" key="1">
    <citation type="submission" date="2017-12" db="EMBL/GenBank/DDBJ databases">
        <title>FDA dAtabase for Regulatory Grade micrObial Sequences (FDA-ARGOS): Supporting development and validation of Infectious Disease Dx tests.</title>
        <authorList>
            <person name="Hoffmann M."/>
            <person name="Allard M."/>
            <person name="Evans P."/>
            <person name="Brown E."/>
            <person name="Tallon L.J."/>
            <person name="Sadzewicz L."/>
            <person name="Sengamalay N."/>
            <person name="Ott S."/>
            <person name="Godinez A."/>
            <person name="Nagaraj S."/>
            <person name="Vavikolanu K."/>
            <person name="Aluvathingal J."/>
            <person name="Nadendla S."/>
            <person name="Hobson J."/>
            <person name="Sichtig H."/>
        </authorList>
    </citation>
    <scope>NUCLEOTIDE SEQUENCE [LARGE SCALE GENOMIC DNA]</scope>
    <source>
        <strain evidence="2">FDAARGOS_118</strain>
    </source>
</reference>
<proteinExistence type="predicted"/>
<feature type="transmembrane region" description="Helical" evidence="1">
    <location>
        <begin position="327"/>
        <end position="350"/>
    </location>
</feature>
<feature type="transmembrane region" description="Helical" evidence="1">
    <location>
        <begin position="362"/>
        <end position="380"/>
    </location>
</feature>
<keyword evidence="1" id="KW-1133">Transmembrane helix</keyword>
<evidence type="ECO:0000313" key="2">
    <source>
        <dbReference type="EMBL" id="PNM68964.1"/>
    </source>
</evidence>
<feature type="transmembrane region" description="Helical" evidence="1">
    <location>
        <begin position="64"/>
        <end position="92"/>
    </location>
</feature>
<feature type="transmembrane region" description="Helical" evidence="1">
    <location>
        <begin position="104"/>
        <end position="122"/>
    </location>
</feature>
<gene>
    <name evidence="2" type="ORF">AL548_023345</name>
</gene>
<keyword evidence="1" id="KW-0472">Membrane</keyword>
<evidence type="ECO:0008006" key="4">
    <source>
        <dbReference type="Google" id="ProtNLM"/>
    </source>
</evidence>
<feature type="transmembrane region" description="Helical" evidence="1">
    <location>
        <begin position="29"/>
        <end position="48"/>
    </location>
</feature>
<feature type="transmembrane region" description="Helical" evidence="1">
    <location>
        <begin position="392"/>
        <end position="408"/>
    </location>
</feature>
<feature type="transmembrane region" description="Helical" evidence="1">
    <location>
        <begin position="186"/>
        <end position="210"/>
    </location>
</feature>
<comment type="caution">
    <text evidence="2">The sequence shown here is derived from an EMBL/GenBank/DDBJ whole genome shotgun (WGS) entry which is preliminary data.</text>
</comment>
<feature type="transmembrane region" description="Helical" evidence="1">
    <location>
        <begin position="6"/>
        <end position="22"/>
    </location>
</feature>
<dbReference type="Proteomes" id="UP000054370">
    <property type="component" value="Unassembled WGS sequence"/>
</dbReference>
<feature type="transmembrane region" description="Helical" evidence="1">
    <location>
        <begin position="225"/>
        <end position="244"/>
    </location>
</feature>
<name>A0ABX4WZQ8_VIBVL</name>
<dbReference type="EMBL" id="LOSH02000004">
    <property type="protein sequence ID" value="PNM68964.1"/>
    <property type="molecule type" value="Genomic_DNA"/>
</dbReference>
<feature type="transmembrane region" description="Helical" evidence="1">
    <location>
        <begin position="155"/>
        <end position="174"/>
    </location>
</feature>
<protein>
    <recommendedName>
        <fullName evidence="4">Oligosaccharide repeat unit polymerase</fullName>
    </recommendedName>
</protein>
<keyword evidence="1" id="KW-0812">Transmembrane</keyword>
<sequence length="421" mass="48222">MNYLLVMVLSFPVLCYLFRIGNMKNNPVVYSYFLGVFLFILLGSGYSLDGDNFYYRGNLESVEYMIILCFLSVSILPIYMINLCYGLAGGAYKAELKFLGKFKLLLNILLLVHLMFFLDYILSKGPYQIVSLLVQGANAKEIIGLRSELATGENAGITFIFYNLSYLLASMTILASKSRTKKFLTLIYLFFTVSIFLHKMPIIILLFAVFMTRILSNGKVNVKKIIYLTIISIILVFVFYVIYFPGRELSYYLFDMPLSIIHRIIGVYSESVALTIKHVENVGYYYGTTFINPMGLFPFEPIYLPKIIHYEYIGYDGSMSVPAVGEIYANFGTFATILYIVTLPLLIFFFERFLFSIKNRDLSLIFLVYSSILSLQLSQASQFNSYLNPKNILLFIFVFIFLNVVIRGKNTNVNKDSFSSI</sequence>
<accession>A0ABX4WZQ8</accession>
<evidence type="ECO:0000313" key="3">
    <source>
        <dbReference type="Proteomes" id="UP000054370"/>
    </source>
</evidence>